<dbReference type="EMBL" id="AP019695">
    <property type="protein sequence ID" value="BBK22848.1"/>
    <property type="molecule type" value="Genomic_DNA"/>
</dbReference>
<dbReference type="SUPFAM" id="SSF48452">
    <property type="entry name" value="TPR-like"/>
    <property type="match status" value="1"/>
</dbReference>
<dbReference type="RefSeq" id="WP_163052081.1">
    <property type="nucleotide sequence ID" value="NZ_AP019695.1"/>
</dbReference>
<dbReference type="SUPFAM" id="SSF47413">
    <property type="entry name" value="lambda repressor-like DNA-binding domains"/>
    <property type="match status" value="1"/>
</dbReference>
<reference evidence="3" key="1">
    <citation type="submission" date="2019-05" db="EMBL/GenBank/DDBJ databases">
        <title>Complete genome sequencing of Absiella argi strain JCM 30884.</title>
        <authorList>
            <person name="Sakamoto M."/>
            <person name="Murakami T."/>
            <person name="Mori H."/>
        </authorList>
    </citation>
    <scope>NUCLEOTIDE SEQUENCE [LARGE SCALE GENOMIC DNA]</scope>
    <source>
        <strain evidence="3">JCM 30884</strain>
    </source>
</reference>
<evidence type="ECO:0000259" key="1">
    <source>
        <dbReference type="PROSITE" id="PS50943"/>
    </source>
</evidence>
<dbReference type="Gene3D" id="1.25.40.10">
    <property type="entry name" value="Tetratricopeptide repeat domain"/>
    <property type="match status" value="1"/>
</dbReference>
<accession>A0A6N4TJ27</accession>
<proteinExistence type="predicted"/>
<dbReference type="InterPro" id="IPR001387">
    <property type="entry name" value="Cro/C1-type_HTH"/>
</dbReference>
<evidence type="ECO:0000313" key="2">
    <source>
        <dbReference type="EMBL" id="BBK22848.1"/>
    </source>
</evidence>
<dbReference type="KEGG" id="aarg:Aargi30884_17510"/>
<dbReference type="Gene3D" id="1.10.260.40">
    <property type="entry name" value="lambda repressor-like DNA-binding domains"/>
    <property type="match status" value="1"/>
</dbReference>
<dbReference type="AlphaFoldDB" id="A0A6N4TJ27"/>
<organism evidence="2 3">
    <name type="scientific">Amedibacterium intestinale</name>
    <dbReference type="NCBI Taxonomy" id="2583452"/>
    <lineage>
        <taxon>Bacteria</taxon>
        <taxon>Bacillati</taxon>
        <taxon>Bacillota</taxon>
        <taxon>Erysipelotrichia</taxon>
        <taxon>Erysipelotrichales</taxon>
        <taxon>Erysipelotrichaceae</taxon>
        <taxon>Amedibacterium</taxon>
    </lineage>
</organism>
<dbReference type="InterPro" id="IPR011990">
    <property type="entry name" value="TPR-like_helical_dom_sf"/>
</dbReference>
<gene>
    <name evidence="2" type="ORF">Aargi30884_17510</name>
</gene>
<dbReference type="Proteomes" id="UP000464754">
    <property type="component" value="Chromosome"/>
</dbReference>
<dbReference type="CDD" id="cd00093">
    <property type="entry name" value="HTH_XRE"/>
    <property type="match status" value="1"/>
</dbReference>
<protein>
    <recommendedName>
        <fullName evidence="1">HTH cro/C1-type domain-containing protein</fullName>
    </recommendedName>
</protein>
<feature type="domain" description="HTH cro/C1-type" evidence="1">
    <location>
        <begin position="9"/>
        <end position="63"/>
    </location>
</feature>
<evidence type="ECO:0000313" key="3">
    <source>
        <dbReference type="Proteomes" id="UP000464754"/>
    </source>
</evidence>
<sequence length="402" mass="47876">MENNIGTIVRKIRNDKKISAKQLAYLSNYSSSYICDIEKKRKVGTIETYINLFEALGFDYKRFIADNEKILGNVNDIVKKILFMELSSLENKIRNIELIQLIYKHTLYDDEIVILKMILKYINGIKVNDEELKEAFYLLNSIENVNLVSLFQLYYFDYINESNLYPIELENKLLMMTKKAISKSIQGMIYYKLAEILEKKKIYSAALEYSNLSKKIFVEEINMNRLYVTELHTGNIYVRINDIDKAVKIFLKLINDRKVQIIKPIYSSAINNLIWTYFIYEEYIKTIEYINKYRSMVVINNQYFMLLWSYLQLEETEKCYKVIQEIVKCKIIVSERLDILVNIIQNIKDENLELKINNYFNNLIEKDDVHSKVIGLRIIVFYYESLHKYKNALKYSKILNSF</sequence>
<keyword evidence="3" id="KW-1185">Reference proteome</keyword>
<name>A0A6N4TJ27_9FIRM</name>
<dbReference type="InterPro" id="IPR010982">
    <property type="entry name" value="Lambda_DNA-bd_dom_sf"/>
</dbReference>
<dbReference type="PROSITE" id="PS50943">
    <property type="entry name" value="HTH_CROC1"/>
    <property type="match status" value="1"/>
</dbReference>
<dbReference type="GO" id="GO:0003677">
    <property type="term" value="F:DNA binding"/>
    <property type="evidence" value="ECO:0007669"/>
    <property type="project" value="InterPro"/>
</dbReference>